<dbReference type="InterPro" id="IPR008969">
    <property type="entry name" value="CarboxyPept-like_regulatory"/>
</dbReference>
<dbReference type="Gene3D" id="2.60.40.1120">
    <property type="entry name" value="Carboxypeptidase-like, regulatory domain"/>
    <property type="match status" value="1"/>
</dbReference>
<proteinExistence type="predicted"/>
<evidence type="ECO:0000256" key="1">
    <source>
        <dbReference type="SAM" id="SignalP"/>
    </source>
</evidence>
<evidence type="ECO:0000313" key="3">
    <source>
        <dbReference type="Proteomes" id="UP000238642"/>
    </source>
</evidence>
<keyword evidence="3" id="KW-1185">Reference proteome</keyword>
<dbReference type="EMBL" id="PVBS01000004">
    <property type="protein sequence ID" value="PRD52075.1"/>
    <property type="molecule type" value="Genomic_DNA"/>
</dbReference>
<sequence>MRRISLLKLLMLIFTLGVAAQHGAAQQKIIGRVVDDVTGQGVPQASLKLRGTADGTSCDSAGRFFLTTNARLPLQLVVSAIGYEELLVYVDTLQEHLHIALEHDKNIIDAVEVSRRQKYRNRNPAVDLIHQVIKNKRSNRLESQPRVSFEQYDKLQFGLVNPSEQYNKRMGSLGFFFDNVDTLTSPGNKLLTIFMQEQLSDVFSKNDPKAFKKRVKSIKQTDFDDRYVNNHNIQSYLSYLFQEVEIYDDNIFLINKLFLSPIADNAPVFYKYYIVDTINTEEGRLIELNFEPRNKTDLLLSGKLRITTDGRFAVQGATLRANKEANLNWVNDITIDLQFRPNEEQYMFLVRSDVDIMFGTNKNDAVYGRKTTHNYDYDFSPSFSDDVFKGAPTEILTSARDNEKLVHQQRPVQLSPVENRVYTNVDSLNNNRTFRTMLAAGYLLAQGFYPAGPVEFGPLEYLYSRNNIEGNRIRLSGRTTLGFSEKVFIEGYLAYGTQDGAMKYFVRPTFSLNGESVATFPAHYLQVAVQHDIFDPGRMLGFKKGDSFFQSIRSNRPTKWMDTYAYQLKHLIEFGNHVSLQSSFIHHRRRAIGDLEFVSSGDEPVDIPHINTNELEFILRWAPKEKFYYRNLTRRTIIEKHPVFTLQYNRGLKGFWSGDYAFDAVRGSVSKRFFLNQLGFADMTLSGGKIWGTLPYPLLEMPNVFRDEDTRHEIDFSMMRSMEFVADEYVRLAFEHQLEGFILNKIPFIKKLKLRELWGGKMFYGRLSDVNNPYLSKDVVHFDTDADGHIMTHVFDNKIPYWEGKVGIDNIFRLLRVEYIRRLNYTALPNVDKDRYRVSLHLNF</sequence>
<dbReference type="SUPFAM" id="SSF49464">
    <property type="entry name" value="Carboxypeptidase regulatory domain-like"/>
    <property type="match status" value="1"/>
</dbReference>
<name>A0A2S9JGI6_9SPHI</name>
<feature type="chain" id="PRO_5015437495" description="Carboxypeptidase-like regulatory domain-containing protein" evidence="1">
    <location>
        <begin position="20"/>
        <end position="844"/>
    </location>
</feature>
<dbReference type="OrthoDB" id="983143at2"/>
<dbReference type="InterPro" id="IPR043741">
    <property type="entry name" value="DUF5686"/>
</dbReference>
<reference evidence="2 3" key="1">
    <citation type="submission" date="2018-02" db="EMBL/GenBank/DDBJ databases">
        <title>The draft genome of Sphingobacterium gobiense H7.</title>
        <authorList>
            <person name="Li L."/>
            <person name="Liu L."/>
            <person name="Zhang X."/>
            <person name="Wang T."/>
            <person name="Liang L."/>
        </authorList>
    </citation>
    <scope>NUCLEOTIDE SEQUENCE [LARGE SCALE GENOMIC DNA]</scope>
    <source>
        <strain evidence="2 3">ACCC 05757</strain>
    </source>
</reference>
<evidence type="ECO:0008006" key="4">
    <source>
        <dbReference type="Google" id="ProtNLM"/>
    </source>
</evidence>
<gene>
    <name evidence="2" type="ORF">C5749_17415</name>
</gene>
<dbReference type="Pfam" id="PF13715">
    <property type="entry name" value="CarbopepD_reg_2"/>
    <property type="match status" value="1"/>
</dbReference>
<dbReference type="RefSeq" id="WP_105727506.1">
    <property type="nucleotide sequence ID" value="NZ_PVBS01000004.1"/>
</dbReference>
<organism evidence="2 3">
    <name type="scientific">Sphingobacterium gobiense</name>
    <dbReference type="NCBI Taxonomy" id="1382456"/>
    <lineage>
        <taxon>Bacteria</taxon>
        <taxon>Pseudomonadati</taxon>
        <taxon>Bacteroidota</taxon>
        <taxon>Sphingobacteriia</taxon>
        <taxon>Sphingobacteriales</taxon>
        <taxon>Sphingobacteriaceae</taxon>
        <taxon>Sphingobacterium</taxon>
    </lineage>
</organism>
<dbReference type="Proteomes" id="UP000238642">
    <property type="component" value="Unassembled WGS sequence"/>
</dbReference>
<feature type="signal peptide" evidence="1">
    <location>
        <begin position="1"/>
        <end position="19"/>
    </location>
</feature>
<dbReference type="AlphaFoldDB" id="A0A2S9JGI6"/>
<protein>
    <recommendedName>
        <fullName evidence="4">Carboxypeptidase-like regulatory domain-containing protein</fullName>
    </recommendedName>
</protein>
<dbReference type="Pfam" id="PF18939">
    <property type="entry name" value="DUF5686"/>
    <property type="match status" value="2"/>
</dbReference>
<keyword evidence="1" id="KW-0732">Signal</keyword>
<evidence type="ECO:0000313" key="2">
    <source>
        <dbReference type="EMBL" id="PRD52075.1"/>
    </source>
</evidence>
<comment type="caution">
    <text evidence="2">The sequence shown here is derived from an EMBL/GenBank/DDBJ whole genome shotgun (WGS) entry which is preliminary data.</text>
</comment>
<accession>A0A2S9JGI6</accession>